<feature type="compositionally biased region" description="Basic and acidic residues" evidence="1">
    <location>
        <begin position="49"/>
        <end position="62"/>
    </location>
</feature>
<evidence type="ECO:0000313" key="3">
    <source>
        <dbReference type="Proteomes" id="UP001174694"/>
    </source>
</evidence>
<dbReference type="AlphaFoldDB" id="A0AA38RLY8"/>
<feature type="region of interest" description="Disordered" evidence="1">
    <location>
        <begin position="1"/>
        <end position="102"/>
    </location>
</feature>
<sequence>MPPKRSAPASASNGRSKKAKPTDDGPDPTAPPRRAHRWSKVSGSANTDDDYRLAARNTERSRAYITICPPPFARGWDKEDDSEDDDEDEDEDSEDKDDGCDGGKTCLCSKPAAEHPEHKWVISYAGFRKYIAQQIMAQLRCPDNFGMYTFNDHDAYGILEMVENLLLDFDEAKDDWREQWAVCEGAAFFLNDSASDPMTMADDGDRVDALAHLVGRMILTMLARLQTEGVLAEASEVKNLGLVMALLIDWAIDSRQYGLLEDDEPDTFAAKTKKGRPVISRFDDYVLAYADRFGIPLTGPKNLDELLSQCDRDVELPAAAGADVWGWAKALKLYEKEHGGGHPAGHRGGHKTRIGGDSLDITTWTSSERKSSSFDKKDPLGKKEIEALKKGLIMHLG</sequence>
<reference evidence="2" key="1">
    <citation type="submission" date="2022-07" db="EMBL/GenBank/DDBJ databases">
        <title>Fungi with potential for degradation of polypropylene.</title>
        <authorList>
            <person name="Gostincar C."/>
        </authorList>
    </citation>
    <scope>NUCLEOTIDE SEQUENCE</scope>
    <source>
        <strain evidence="2">EXF-13308</strain>
    </source>
</reference>
<dbReference type="Proteomes" id="UP001174694">
    <property type="component" value="Unassembled WGS sequence"/>
</dbReference>
<organism evidence="2 3">
    <name type="scientific">Pleurostoma richardsiae</name>
    <dbReference type="NCBI Taxonomy" id="41990"/>
    <lineage>
        <taxon>Eukaryota</taxon>
        <taxon>Fungi</taxon>
        <taxon>Dikarya</taxon>
        <taxon>Ascomycota</taxon>
        <taxon>Pezizomycotina</taxon>
        <taxon>Sordariomycetes</taxon>
        <taxon>Sordariomycetidae</taxon>
        <taxon>Calosphaeriales</taxon>
        <taxon>Pleurostomataceae</taxon>
        <taxon>Pleurostoma</taxon>
    </lineage>
</organism>
<proteinExistence type="predicted"/>
<keyword evidence="3" id="KW-1185">Reference proteome</keyword>
<gene>
    <name evidence="2" type="ORF">NKR23_g10579</name>
</gene>
<evidence type="ECO:0000256" key="1">
    <source>
        <dbReference type="SAM" id="MobiDB-lite"/>
    </source>
</evidence>
<protein>
    <submittedName>
        <fullName evidence="2">Uncharacterized protein</fullName>
    </submittedName>
</protein>
<dbReference type="EMBL" id="JANBVO010000048">
    <property type="protein sequence ID" value="KAJ9133709.1"/>
    <property type="molecule type" value="Genomic_DNA"/>
</dbReference>
<evidence type="ECO:0000313" key="2">
    <source>
        <dbReference type="EMBL" id="KAJ9133709.1"/>
    </source>
</evidence>
<feature type="compositionally biased region" description="Acidic residues" evidence="1">
    <location>
        <begin position="78"/>
        <end position="100"/>
    </location>
</feature>
<accession>A0AA38RLY8</accession>
<name>A0AA38RLY8_9PEZI</name>
<comment type="caution">
    <text evidence="2">The sequence shown here is derived from an EMBL/GenBank/DDBJ whole genome shotgun (WGS) entry which is preliminary data.</text>
</comment>